<evidence type="ECO:0000259" key="3">
    <source>
        <dbReference type="Pfam" id="PF00582"/>
    </source>
</evidence>
<organism evidence="4 5">
    <name type="scientific">Paenibacillus agricola</name>
    <dbReference type="NCBI Taxonomy" id="2716264"/>
    <lineage>
        <taxon>Bacteria</taxon>
        <taxon>Bacillati</taxon>
        <taxon>Bacillota</taxon>
        <taxon>Bacilli</taxon>
        <taxon>Bacillales</taxon>
        <taxon>Paenibacillaceae</taxon>
        <taxon>Paenibacillus</taxon>
    </lineage>
</organism>
<dbReference type="PANTHER" id="PTHR46268:SF6">
    <property type="entry name" value="UNIVERSAL STRESS PROTEIN UP12"/>
    <property type="match status" value="1"/>
</dbReference>
<gene>
    <name evidence="4" type="ORF">G9U52_06590</name>
</gene>
<feature type="domain" description="UspA" evidence="3">
    <location>
        <begin position="3"/>
        <end position="142"/>
    </location>
</feature>
<dbReference type="Proteomes" id="UP001165962">
    <property type="component" value="Unassembled WGS sequence"/>
</dbReference>
<dbReference type="PRINTS" id="PR01438">
    <property type="entry name" value="UNVRSLSTRESS"/>
</dbReference>
<name>A0ABX0J608_9BACL</name>
<dbReference type="InterPro" id="IPR006015">
    <property type="entry name" value="Universal_stress_UspA"/>
</dbReference>
<dbReference type="SUPFAM" id="SSF52402">
    <property type="entry name" value="Adenine nucleotide alpha hydrolases-like"/>
    <property type="match status" value="1"/>
</dbReference>
<evidence type="ECO:0000256" key="1">
    <source>
        <dbReference type="ARBA" id="ARBA00008791"/>
    </source>
</evidence>
<dbReference type="InterPro" id="IPR006016">
    <property type="entry name" value="UspA"/>
</dbReference>
<accession>A0ABX0J608</accession>
<comment type="subcellular location">
    <subcellularLocation>
        <location evidence="2">Cytoplasm</location>
    </subcellularLocation>
</comment>
<dbReference type="PIRSF" id="PIRSF006276">
    <property type="entry name" value="UspA"/>
    <property type="match status" value="1"/>
</dbReference>
<dbReference type="CDD" id="cd00293">
    <property type="entry name" value="USP-like"/>
    <property type="match status" value="1"/>
</dbReference>
<comment type="caution">
    <text evidence="4">The sequence shown here is derived from an EMBL/GenBank/DDBJ whole genome shotgun (WGS) entry which is preliminary data.</text>
</comment>
<keyword evidence="2" id="KW-0963">Cytoplasm</keyword>
<dbReference type="InterPro" id="IPR014729">
    <property type="entry name" value="Rossmann-like_a/b/a_fold"/>
</dbReference>
<comment type="similarity">
    <text evidence="1 2">Belongs to the universal stress protein A family.</text>
</comment>
<proteinExistence type="inferred from homology"/>
<dbReference type="RefSeq" id="WP_166147515.1">
    <property type="nucleotide sequence ID" value="NZ_JAAOIW010000002.1"/>
</dbReference>
<dbReference type="EMBL" id="JAAOIW010000002">
    <property type="protein sequence ID" value="NHN29499.1"/>
    <property type="molecule type" value="Genomic_DNA"/>
</dbReference>
<sequence length="142" mass="15275">MSFQHILVAYDGSELSKKALHKAIALVTDSPAKLEVVYVLHNPVIVIGESVIPTTAHFEAGYLDESQAMLEHVDAEIAHLPNAKTTLLQGSPSDVMVSYAKAEGADLIVIGSRGLSDFKELFLGSVSHYVVQHAEVPVLVVK</sequence>
<evidence type="ECO:0000313" key="5">
    <source>
        <dbReference type="Proteomes" id="UP001165962"/>
    </source>
</evidence>
<evidence type="ECO:0000256" key="2">
    <source>
        <dbReference type="PIRNR" id="PIRNR006276"/>
    </source>
</evidence>
<protein>
    <recommendedName>
        <fullName evidence="2">Universal stress protein</fullName>
    </recommendedName>
</protein>
<evidence type="ECO:0000313" key="4">
    <source>
        <dbReference type="EMBL" id="NHN29499.1"/>
    </source>
</evidence>
<dbReference type="Pfam" id="PF00582">
    <property type="entry name" value="Usp"/>
    <property type="match status" value="1"/>
</dbReference>
<dbReference type="Gene3D" id="3.40.50.620">
    <property type="entry name" value="HUPs"/>
    <property type="match status" value="1"/>
</dbReference>
<keyword evidence="5" id="KW-1185">Reference proteome</keyword>
<reference evidence="4" key="1">
    <citation type="submission" date="2020-03" db="EMBL/GenBank/DDBJ databases">
        <title>Draft sequencing of Paenibacilllus sp. S3N08.</title>
        <authorList>
            <person name="Kim D.-U."/>
        </authorList>
    </citation>
    <scope>NUCLEOTIDE SEQUENCE</scope>
    <source>
        <strain evidence="4">S3N08</strain>
    </source>
</reference>
<dbReference type="PANTHER" id="PTHR46268">
    <property type="entry name" value="STRESS RESPONSE PROTEIN NHAX"/>
    <property type="match status" value="1"/>
</dbReference>